<keyword evidence="11 12" id="KW-0472">Membrane</keyword>
<evidence type="ECO:0000256" key="11">
    <source>
        <dbReference type="ARBA" id="ARBA00023136"/>
    </source>
</evidence>
<organism evidence="15 16">
    <name type="scientific">Ravibacter arvi</name>
    <dbReference type="NCBI Taxonomy" id="2051041"/>
    <lineage>
        <taxon>Bacteria</taxon>
        <taxon>Pseudomonadati</taxon>
        <taxon>Bacteroidota</taxon>
        <taxon>Cytophagia</taxon>
        <taxon>Cytophagales</taxon>
        <taxon>Spirosomataceae</taxon>
        <taxon>Ravibacter</taxon>
    </lineage>
</organism>
<feature type="transmembrane region" description="Helical" evidence="12">
    <location>
        <begin position="207"/>
        <end position="227"/>
    </location>
</feature>
<keyword evidence="3" id="KW-0813">Transport</keyword>
<dbReference type="InterPro" id="IPR053952">
    <property type="entry name" value="K_trans_C"/>
</dbReference>
<feature type="transmembrane region" description="Helical" evidence="12">
    <location>
        <begin position="97"/>
        <end position="120"/>
    </location>
</feature>
<name>A0ABP8M736_9BACT</name>
<comment type="similarity">
    <text evidence="2">Belongs to the HAK/KUP transporter (TC 2.A.72) family.</text>
</comment>
<evidence type="ECO:0000256" key="10">
    <source>
        <dbReference type="ARBA" id="ARBA00023065"/>
    </source>
</evidence>
<proteinExistence type="inferred from homology"/>
<dbReference type="PANTHER" id="PTHR30540">
    <property type="entry name" value="OSMOTIC STRESS POTASSIUM TRANSPORTER"/>
    <property type="match status" value="1"/>
</dbReference>
<evidence type="ECO:0000256" key="8">
    <source>
        <dbReference type="ARBA" id="ARBA00022958"/>
    </source>
</evidence>
<dbReference type="PANTHER" id="PTHR30540:SF79">
    <property type="entry name" value="LOW AFFINITY POTASSIUM TRANSPORT SYSTEM PROTEIN KUP"/>
    <property type="match status" value="1"/>
</dbReference>
<evidence type="ECO:0000313" key="16">
    <source>
        <dbReference type="Proteomes" id="UP001501508"/>
    </source>
</evidence>
<comment type="subcellular location">
    <subcellularLocation>
        <location evidence="1">Membrane</location>
        <topology evidence="1">Multi-pass membrane protein</topology>
    </subcellularLocation>
</comment>
<dbReference type="Pfam" id="PF22776">
    <property type="entry name" value="K_trans_C"/>
    <property type="match status" value="1"/>
</dbReference>
<evidence type="ECO:0000256" key="6">
    <source>
        <dbReference type="ARBA" id="ARBA00022692"/>
    </source>
</evidence>
<dbReference type="Proteomes" id="UP001501508">
    <property type="component" value="Unassembled WGS sequence"/>
</dbReference>
<keyword evidence="4" id="KW-1003">Cell membrane</keyword>
<reference evidence="16" key="1">
    <citation type="journal article" date="2019" name="Int. J. Syst. Evol. Microbiol.">
        <title>The Global Catalogue of Microorganisms (GCM) 10K type strain sequencing project: providing services to taxonomists for standard genome sequencing and annotation.</title>
        <authorList>
            <consortium name="The Broad Institute Genomics Platform"/>
            <consortium name="The Broad Institute Genome Sequencing Center for Infectious Disease"/>
            <person name="Wu L."/>
            <person name="Ma J."/>
        </authorList>
    </citation>
    <scope>NUCLEOTIDE SEQUENCE [LARGE SCALE GENOMIC DNA]</scope>
    <source>
        <strain evidence="16">JCM 31920</strain>
    </source>
</reference>
<comment type="caution">
    <text evidence="15">The sequence shown here is derived from an EMBL/GenBank/DDBJ whole genome shotgun (WGS) entry which is preliminary data.</text>
</comment>
<keyword evidence="9 12" id="KW-1133">Transmembrane helix</keyword>
<gene>
    <name evidence="15" type="ORF">GCM10023091_35860</name>
</gene>
<keyword evidence="8" id="KW-0630">Potassium</keyword>
<feature type="transmembrane region" description="Helical" evidence="12">
    <location>
        <begin position="390"/>
        <end position="412"/>
    </location>
</feature>
<sequence>MEYQKLSDSKITISSLLIALGIIYGDIGTSPLYTFKAIIGPREITDHLVLGGVSCVFWTLVLQTTIKYVWITLKADNEGEGGIFSLYSLVRKHGPKLIMPTMVGAAALMADGIITPAVTVTSAIEGLAMIDGLGHISHIPIVILIVSGIFFFQRFGSQKVGKTFGPVMAVWFFVLLVSGLSQISRFPGVIEALNPLYAYRLLTQYPQGFWILGAVFLCTTGAEALYSDLGHCGRKNIRITWIYVKICLVVNYLGQAAWLLHQDSRFLEGRNPFFEMMPEWFLLPGIVIATFAAIIASQALISGSFTLVNEAINLNFWQRVAVKQPTDEKGQIYIPSVNVILWAGCLLVILHFRDSARMEAAYGLAITVAMLMTTFLLAYFLRYKLRWHKAWVATALVVFLTIELSFFVANVIKFQEGGYITVLVGILFFIVMYASYFGRKINNRYTKFAHLGKYSGKIVELSEDTSIPKFTTHLIYLTKADRRDQIEEITIDSIFAKKPKRADVYWFFHINRTNHPYTLDYEVSELVDDKIIKIVVNIGFRIQPRTEVYFRHIIDDLISKKELNLHLKHNGSTKYNPGLDYRFVVIEKYLSIENEFSFREGFILNSYFFFKRWAQSDENAFGLDKTSVSVEEVPLLYHPVEQTKLKRRRQNTKENA</sequence>
<feature type="domain" description="K+ potassium transporter C-terminal" evidence="14">
    <location>
        <begin position="472"/>
        <end position="628"/>
    </location>
</feature>
<dbReference type="RefSeq" id="WP_345031732.1">
    <property type="nucleotide sequence ID" value="NZ_BAABEY010000033.1"/>
</dbReference>
<feature type="transmembrane region" description="Helical" evidence="12">
    <location>
        <begin position="362"/>
        <end position="381"/>
    </location>
</feature>
<evidence type="ECO:0000259" key="13">
    <source>
        <dbReference type="Pfam" id="PF02705"/>
    </source>
</evidence>
<feature type="transmembrane region" description="Helical" evidence="12">
    <location>
        <begin position="332"/>
        <end position="350"/>
    </location>
</feature>
<protein>
    <submittedName>
        <fullName evidence="15">KUP/HAK/KT family potassium transporter</fullName>
    </submittedName>
</protein>
<keyword evidence="5" id="KW-0633">Potassium transport</keyword>
<evidence type="ECO:0000313" key="15">
    <source>
        <dbReference type="EMBL" id="GAA4444956.1"/>
    </source>
</evidence>
<evidence type="ECO:0000259" key="14">
    <source>
        <dbReference type="Pfam" id="PF22776"/>
    </source>
</evidence>
<evidence type="ECO:0000256" key="5">
    <source>
        <dbReference type="ARBA" id="ARBA00022538"/>
    </source>
</evidence>
<feature type="transmembrane region" description="Helical" evidence="12">
    <location>
        <begin position="239"/>
        <end position="260"/>
    </location>
</feature>
<dbReference type="Pfam" id="PF02705">
    <property type="entry name" value="K_trans"/>
    <property type="match status" value="1"/>
</dbReference>
<evidence type="ECO:0000256" key="3">
    <source>
        <dbReference type="ARBA" id="ARBA00022448"/>
    </source>
</evidence>
<feature type="domain" description="K+ potassium transporter integral membrane" evidence="13">
    <location>
        <begin position="17"/>
        <end position="447"/>
    </location>
</feature>
<evidence type="ECO:0000256" key="12">
    <source>
        <dbReference type="SAM" id="Phobius"/>
    </source>
</evidence>
<feature type="transmembrane region" description="Helical" evidence="12">
    <location>
        <begin position="12"/>
        <end position="35"/>
    </location>
</feature>
<evidence type="ECO:0000256" key="9">
    <source>
        <dbReference type="ARBA" id="ARBA00022989"/>
    </source>
</evidence>
<feature type="transmembrane region" description="Helical" evidence="12">
    <location>
        <begin position="47"/>
        <end position="70"/>
    </location>
</feature>
<feature type="transmembrane region" description="Helical" evidence="12">
    <location>
        <begin position="132"/>
        <end position="152"/>
    </location>
</feature>
<keyword evidence="10" id="KW-0406">Ion transport</keyword>
<keyword evidence="16" id="KW-1185">Reference proteome</keyword>
<evidence type="ECO:0000256" key="2">
    <source>
        <dbReference type="ARBA" id="ARBA00007019"/>
    </source>
</evidence>
<keyword evidence="7" id="KW-0769">Symport</keyword>
<dbReference type="EMBL" id="BAABEY010000033">
    <property type="protein sequence ID" value="GAA4444956.1"/>
    <property type="molecule type" value="Genomic_DNA"/>
</dbReference>
<feature type="transmembrane region" description="Helical" evidence="12">
    <location>
        <begin position="418"/>
        <end position="437"/>
    </location>
</feature>
<evidence type="ECO:0000256" key="4">
    <source>
        <dbReference type="ARBA" id="ARBA00022475"/>
    </source>
</evidence>
<dbReference type="InterPro" id="IPR053951">
    <property type="entry name" value="K_trans_N"/>
</dbReference>
<evidence type="ECO:0000256" key="7">
    <source>
        <dbReference type="ARBA" id="ARBA00022847"/>
    </source>
</evidence>
<feature type="transmembrane region" description="Helical" evidence="12">
    <location>
        <begin position="280"/>
        <end position="301"/>
    </location>
</feature>
<keyword evidence="6 12" id="KW-0812">Transmembrane</keyword>
<dbReference type="InterPro" id="IPR003855">
    <property type="entry name" value="K+_transporter"/>
</dbReference>
<feature type="transmembrane region" description="Helical" evidence="12">
    <location>
        <begin position="164"/>
        <end position="187"/>
    </location>
</feature>
<evidence type="ECO:0000256" key="1">
    <source>
        <dbReference type="ARBA" id="ARBA00004141"/>
    </source>
</evidence>
<accession>A0ABP8M736</accession>